<dbReference type="Proteomes" id="UP001309876">
    <property type="component" value="Unassembled WGS sequence"/>
</dbReference>
<feature type="compositionally biased region" description="Polar residues" evidence="1">
    <location>
        <begin position="16"/>
        <end position="34"/>
    </location>
</feature>
<proteinExistence type="predicted"/>
<feature type="compositionally biased region" description="Low complexity" evidence="1">
    <location>
        <begin position="343"/>
        <end position="355"/>
    </location>
</feature>
<feature type="region of interest" description="Disordered" evidence="1">
    <location>
        <begin position="180"/>
        <end position="214"/>
    </location>
</feature>
<feature type="compositionally biased region" description="Basic and acidic residues" evidence="1">
    <location>
        <begin position="180"/>
        <end position="190"/>
    </location>
</feature>
<feature type="region of interest" description="Disordered" evidence="1">
    <location>
        <begin position="343"/>
        <end position="387"/>
    </location>
</feature>
<evidence type="ECO:0000313" key="3">
    <source>
        <dbReference type="Proteomes" id="UP001309876"/>
    </source>
</evidence>
<feature type="region of interest" description="Disordered" evidence="1">
    <location>
        <begin position="282"/>
        <end position="302"/>
    </location>
</feature>
<feature type="compositionally biased region" description="Basic and acidic residues" evidence="1">
    <location>
        <begin position="1"/>
        <end position="10"/>
    </location>
</feature>
<sequence>MARIARDSTPKRRSARLSNQQPESAYKPQKQSLQLDAVIERDETPDIAEQPLIDNVIVTPSTRHGIEDRLRELSKITTPKTEPRPDNNQMHPATIHQTTAKAPDSGMKLGFADIKTTGRASVASLQNTPSRPRQSLAHTNISPSFQFKFSHETNLSEAGQQLMDTIREEAAKIKERMQVERELQEEKDAQAEGSFDTAVEERSQSQLPKPFKKMDSVENHASAWRVRPGYARPTAQSLKRNSTVANLDDPERSKIVAKSPSRIPPPVTGRAISTSPFKTIRTTPAHASDASAKRLRRVDDEDVSDSRPVTALARPVSSRLLSPTKASTARVAESITPTFAKQSSIPRSNSIRSIRTGPQLSFTSPAKVSQPQMHKPLPPTPGQASTATIKHGLTRSNSTKSLAPLAQIPQVPQEASTSRIPTFASLKSILRSPKKNPVSLQAGTPKQPSTIPVPASSQKKVDFTPSVKSRYAVKLAEGSPSPAKLDRSQLPKEWEPAIPYDSSAFVVTNDDDWEDDDSAIVYPSLTALDARPPTRQEPGPVNHTIDAFTQNAKNHGRRESTEFKSIFTTLHPKPDTPSTTLTSVNTNLNRTNPVTNAYRVATSPPKQPQSPPTIRQVRTSEPVQPFEDRIQTVPHGLPGKKRRMASEIANDKFGNDDDAKENRRVTHAASIPGAWNDSVVEEDEGEKRGGKRVKVAPVEEPEQKNTSPLKKPSAARELAAKTAKERKVKASIGGAGAAAGTSSRGVLSLSRLNMLARPKNRG</sequence>
<feature type="compositionally biased region" description="Polar residues" evidence="1">
    <location>
        <begin position="356"/>
        <end position="372"/>
    </location>
</feature>
<feature type="compositionally biased region" description="Polar residues" evidence="1">
    <location>
        <begin position="438"/>
        <end position="458"/>
    </location>
</feature>
<gene>
    <name evidence="2" type="ORF">LTR05_003271</name>
</gene>
<feature type="region of interest" description="Disordered" evidence="1">
    <location>
        <begin position="600"/>
        <end position="623"/>
    </location>
</feature>
<name>A0AAN7T3J6_9EURO</name>
<feature type="compositionally biased region" description="Polar residues" evidence="1">
    <location>
        <begin position="75"/>
        <end position="91"/>
    </location>
</feature>
<organism evidence="2 3">
    <name type="scientific">Lithohypha guttulata</name>
    <dbReference type="NCBI Taxonomy" id="1690604"/>
    <lineage>
        <taxon>Eukaryota</taxon>
        <taxon>Fungi</taxon>
        <taxon>Dikarya</taxon>
        <taxon>Ascomycota</taxon>
        <taxon>Pezizomycotina</taxon>
        <taxon>Eurotiomycetes</taxon>
        <taxon>Chaetothyriomycetidae</taxon>
        <taxon>Chaetothyriales</taxon>
        <taxon>Trichomeriaceae</taxon>
        <taxon>Lithohypha</taxon>
    </lineage>
</organism>
<dbReference type="AlphaFoldDB" id="A0AAN7T3J6"/>
<feature type="region of interest" description="Disordered" evidence="1">
    <location>
        <begin position="1"/>
        <end position="34"/>
    </location>
</feature>
<feature type="region of interest" description="Disordered" evidence="1">
    <location>
        <begin position="649"/>
        <end position="762"/>
    </location>
</feature>
<reference evidence="2 3" key="1">
    <citation type="submission" date="2023-08" db="EMBL/GenBank/DDBJ databases">
        <title>Black Yeasts Isolated from many extreme environments.</title>
        <authorList>
            <person name="Coleine C."/>
            <person name="Stajich J.E."/>
            <person name="Selbmann L."/>
        </authorList>
    </citation>
    <scope>NUCLEOTIDE SEQUENCE [LARGE SCALE GENOMIC DNA]</scope>
    <source>
        <strain evidence="2 3">CCFEE 5910</strain>
    </source>
</reference>
<evidence type="ECO:0000256" key="1">
    <source>
        <dbReference type="SAM" id="MobiDB-lite"/>
    </source>
</evidence>
<dbReference type="EMBL" id="JAVRRJ010000002">
    <property type="protein sequence ID" value="KAK5089047.1"/>
    <property type="molecule type" value="Genomic_DNA"/>
</dbReference>
<keyword evidence="3" id="KW-1185">Reference proteome</keyword>
<evidence type="ECO:0000313" key="2">
    <source>
        <dbReference type="EMBL" id="KAK5089047.1"/>
    </source>
</evidence>
<feature type="region of interest" description="Disordered" evidence="1">
    <location>
        <begin position="72"/>
        <end position="91"/>
    </location>
</feature>
<feature type="compositionally biased region" description="Basic and acidic residues" evidence="1">
    <location>
        <begin position="649"/>
        <end position="664"/>
    </location>
</feature>
<comment type="caution">
    <text evidence="2">The sequence shown here is derived from an EMBL/GenBank/DDBJ whole genome shotgun (WGS) entry which is preliminary data.</text>
</comment>
<accession>A0AAN7T3J6</accession>
<feature type="region of interest" description="Disordered" evidence="1">
    <location>
        <begin position="434"/>
        <end position="462"/>
    </location>
</feature>
<protein>
    <submittedName>
        <fullName evidence="2">Uncharacterized protein</fullName>
    </submittedName>
</protein>